<proteinExistence type="predicted"/>
<dbReference type="Proteomes" id="UP000694050">
    <property type="component" value="Unassembled WGS sequence"/>
</dbReference>
<feature type="compositionally biased region" description="Basic residues" evidence="1">
    <location>
        <begin position="44"/>
        <end position="59"/>
    </location>
</feature>
<evidence type="ECO:0000256" key="1">
    <source>
        <dbReference type="SAM" id="MobiDB-lite"/>
    </source>
</evidence>
<feature type="region of interest" description="Disordered" evidence="1">
    <location>
        <begin position="1"/>
        <end position="59"/>
    </location>
</feature>
<dbReference type="EMBL" id="JAELUQ010000015">
    <property type="protein sequence ID" value="KAG7403342.1"/>
    <property type="molecule type" value="Genomic_DNA"/>
</dbReference>
<organism evidence="2 3">
    <name type="scientific">Fusarium oxysporum f. sp. rapae</name>
    <dbReference type="NCBI Taxonomy" id="485398"/>
    <lineage>
        <taxon>Eukaryota</taxon>
        <taxon>Fungi</taxon>
        <taxon>Dikarya</taxon>
        <taxon>Ascomycota</taxon>
        <taxon>Pezizomycotina</taxon>
        <taxon>Sordariomycetes</taxon>
        <taxon>Hypocreomycetidae</taxon>
        <taxon>Hypocreales</taxon>
        <taxon>Nectriaceae</taxon>
        <taxon>Fusarium</taxon>
        <taxon>Fusarium oxysporum species complex</taxon>
    </lineage>
</organism>
<name>A0A8J5TXJ5_FUSOX</name>
<comment type="caution">
    <text evidence="2">The sequence shown here is derived from an EMBL/GenBank/DDBJ whole genome shotgun (WGS) entry which is preliminary data.</text>
</comment>
<gene>
    <name evidence="2" type="ORF">Forpe1208_v016614</name>
</gene>
<evidence type="ECO:0000313" key="2">
    <source>
        <dbReference type="EMBL" id="KAG7403342.1"/>
    </source>
</evidence>
<reference evidence="2" key="1">
    <citation type="submission" date="2021-04" db="EMBL/GenBank/DDBJ databases">
        <title>First draft genome resource for Brassicaceae pathogens Fusarium oxysporum f. sp. raphani and Fusarium oxysporum f. sp. rapae.</title>
        <authorList>
            <person name="Asai S."/>
        </authorList>
    </citation>
    <scope>NUCLEOTIDE SEQUENCE</scope>
    <source>
        <strain evidence="2">Tf1208</strain>
    </source>
</reference>
<dbReference type="AlphaFoldDB" id="A0A8J5TXJ5"/>
<evidence type="ECO:0000313" key="3">
    <source>
        <dbReference type="Proteomes" id="UP000694050"/>
    </source>
</evidence>
<sequence length="214" mass="23260">MPTVNPDIDSETPGANGDSLSQNAEVKRRRLIQQSVRKPAAKINQKKKQSKKIPPRGSVRHFPCRQCVARASKSPGHECASQDNTGAACWDCAKNGHTCRPVPTEAQAAVRAFWDLNRQLSGTDEEPDEVWRGAAQRAAQQLRACGSGAAPPPTTRPAPALASFGEVAERSFEERKLIALETIAGAAQLWIRLNQPDECDGTRARTRSGATWVK</sequence>
<protein>
    <submittedName>
        <fullName evidence="2">Uncharacterized protein</fullName>
    </submittedName>
</protein>
<accession>A0A8J5TXJ5</accession>